<dbReference type="Proteomes" id="UP000007110">
    <property type="component" value="Unassembled WGS sequence"/>
</dbReference>
<evidence type="ECO:0000256" key="4">
    <source>
        <dbReference type="ARBA" id="ARBA00022449"/>
    </source>
</evidence>
<dbReference type="FunCoup" id="A0A7M7PQZ1">
    <property type="interactions" value="227"/>
</dbReference>
<organism evidence="22 23">
    <name type="scientific">Strongylocentrotus purpuratus</name>
    <name type="common">Purple sea urchin</name>
    <dbReference type="NCBI Taxonomy" id="7668"/>
    <lineage>
        <taxon>Eukaryota</taxon>
        <taxon>Metazoa</taxon>
        <taxon>Echinodermata</taxon>
        <taxon>Eleutherozoa</taxon>
        <taxon>Echinozoa</taxon>
        <taxon>Echinoidea</taxon>
        <taxon>Euechinoidea</taxon>
        <taxon>Echinacea</taxon>
        <taxon>Camarodonta</taxon>
        <taxon>Echinidea</taxon>
        <taxon>Strongylocentrotidae</taxon>
        <taxon>Strongylocentrotus</taxon>
    </lineage>
</organism>
<keyword evidence="8" id="KW-0479">Metal-binding</keyword>
<evidence type="ECO:0000256" key="6">
    <source>
        <dbReference type="ARBA" id="ARBA00022568"/>
    </source>
</evidence>
<keyword evidence="9" id="KW-0732">Signal</keyword>
<proteinExistence type="inferred from homology"/>
<keyword evidence="23" id="KW-1185">Reference proteome</keyword>
<evidence type="ECO:0000256" key="12">
    <source>
        <dbReference type="ARBA" id="ARBA00022860"/>
    </source>
</evidence>
<keyword evidence="3" id="KW-0813">Transport</keyword>
<dbReference type="Gene3D" id="1.20.1420.30">
    <property type="entry name" value="NCX, central ion-binding region"/>
    <property type="match status" value="1"/>
</dbReference>
<evidence type="ECO:0000256" key="3">
    <source>
        <dbReference type="ARBA" id="ARBA00022448"/>
    </source>
</evidence>
<dbReference type="EnsemblMetazoa" id="XM_030999666">
    <property type="protein sequence ID" value="XP_030855526"/>
    <property type="gene ID" value="LOC115929736"/>
</dbReference>
<reference evidence="22" key="2">
    <citation type="submission" date="2021-01" db="UniProtKB">
        <authorList>
            <consortium name="EnsemblMetazoa"/>
        </authorList>
    </citation>
    <scope>IDENTIFICATION</scope>
</reference>
<keyword evidence="7 20" id="KW-0812">Transmembrane</keyword>
<evidence type="ECO:0000256" key="15">
    <source>
        <dbReference type="ARBA" id="ARBA00023065"/>
    </source>
</evidence>
<protein>
    <recommendedName>
        <fullName evidence="21">Calx-beta domain-containing protein</fullName>
    </recommendedName>
</protein>
<keyword evidence="16 20" id="KW-0472">Membrane</keyword>
<keyword evidence="12" id="KW-0112">Calmodulin-binding</keyword>
<dbReference type="Pfam" id="PF16494">
    <property type="entry name" value="Na_Ca_ex_C"/>
    <property type="match status" value="1"/>
</dbReference>
<dbReference type="InParanoid" id="A0A7M7PQZ1"/>
<dbReference type="GO" id="GO:0046872">
    <property type="term" value="F:metal ion binding"/>
    <property type="evidence" value="ECO:0007669"/>
    <property type="project" value="UniProtKB-KW"/>
</dbReference>
<evidence type="ECO:0000256" key="11">
    <source>
        <dbReference type="ARBA" id="ARBA00022837"/>
    </source>
</evidence>
<dbReference type="Pfam" id="PF01699">
    <property type="entry name" value="Na_Ca_ex"/>
    <property type="match status" value="1"/>
</dbReference>
<dbReference type="KEGG" id="spu:115929736"/>
<dbReference type="PANTHER" id="PTHR11878">
    <property type="entry name" value="SODIUM/CALCIUM EXCHANGER"/>
    <property type="match status" value="1"/>
</dbReference>
<dbReference type="InterPro" id="IPR032452">
    <property type="entry name" value="Na_Ca_Ex_C-exten"/>
</dbReference>
<dbReference type="GO" id="GO:0005432">
    <property type="term" value="F:calcium:sodium antiporter activity"/>
    <property type="evidence" value="ECO:0007669"/>
    <property type="project" value="InterPro"/>
</dbReference>
<feature type="domain" description="Calx-beta" evidence="21">
    <location>
        <begin position="517"/>
        <end position="592"/>
    </location>
</feature>
<dbReference type="PANTHER" id="PTHR11878:SF65">
    <property type="entry name" value="NA_CA-EXCHANGE PROTEIN, ISOFORM G"/>
    <property type="match status" value="1"/>
</dbReference>
<evidence type="ECO:0000313" key="22">
    <source>
        <dbReference type="EnsemblMetazoa" id="XP_030855526"/>
    </source>
</evidence>
<keyword evidence="13 20" id="KW-1133">Transmembrane helix</keyword>
<keyword evidence="11" id="KW-0106">Calcium</keyword>
<evidence type="ECO:0000256" key="1">
    <source>
        <dbReference type="ARBA" id="ARBA00004651"/>
    </source>
</evidence>
<feature type="transmembrane region" description="Helical" evidence="20">
    <location>
        <begin position="165"/>
        <end position="185"/>
    </location>
</feature>
<evidence type="ECO:0000313" key="23">
    <source>
        <dbReference type="Proteomes" id="UP000007110"/>
    </source>
</evidence>
<dbReference type="RefSeq" id="XP_030855526.1">
    <property type="nucleotide sequence ID" value="XM_030999666.1"/>
</dbReference>
<reference evidence="23" key="1">
    <citation type="submission" date="2015-02" db="EMBL/GenBank/DDBJ databases">
        <title>Genome sequencing for Strongylocentrotus purpuratus.</title>
        <authorList>
            <person name="Murali S."/>
            <person name="Liu Y."/>
            <person name="Vee V."/>
            <person name="English A."/>
            <person name="Wang M."/>
            <person name="Skinner E."/>
            <person name="Han Y."/>
            <person name="Muzny D.M."/>
            <person name="Worley K.C."/>
            <person name="Gibbs R.A."/>
        </authorList>
    </citation>
    <scope>NUCLEOTIDE SEQUENCE</scope>
</reference>
<dbReference type="InterPro" id="IPR004836">
    <property type="entry name" value="Na_Ca_Ex"/>
</dbReference>
<evidence type="ECO:0000256" key="8">
    <source>
        <dbReference type="ARBA" id="ARBA00022723"/>
    </source>
</evidence>
<dbReference type="OrthoDB" id="418484at2759"/>
<dbReference type="GO" id="GO:0005886">
    <property type="term" value="C:plasma membrane"/>
    <property type="evidence" value="ECO:0007669"/>
    <property type="project" value="UniProtKB-SubCell"/>
</dbReference>
<comment type="catalytic activity">
    <reaction evidence="19">
        <text>Ca(2+)(in) + 3 Na(+)(out) = Ca(2+)(out) + 3 Na(+)(in)</text>
        <dbReference type="Rhea" id="RHEA:69955"/>
        <dbReference type="ChEBI" id="CHEBI:29101"/>
        <dbReference type="ChEBI" id="CHEBI:29108"/>
    </reaction>
</comment>
<accession>A0A7M7PQZ1</accession>
<evidence type="ECO:0000256" key="14">
    <source>
        <dbReference type="ARBA" id="ARBA00023053"/>
    </source>
</evidence>
<name>A0A7M7PQZ1_STRPU</name>
<feature type="transmembrane region" description="Helical" evidence="20">
    <location>
        <begin position="197"/>
        <end position="220"/>
    </location>
</feature>
<dbReference type="InterPro" id="IPR044880">
    <property type="entry name" value="NCX_ion-bd_dom_sf"/>
</dbReference>
<feature type="domain" description="Calx-beta" evidence="21">
    <location>
        <begin position="389"/>
        <end position="489"/>
    </location>
</feature>
<dbReference type="SMART" id="SM00237">
    <property type="entry name" value="Calx_beta"/>
    <property type="match status" value="2"/>
</dbReference>
<evidence type="ECO:0000256" key="2">
    <source>
        <dbReference type="ARBA" id="ARBA00007489"/>
    </source>
</evidence>
<evidence type="ECO:0000256" key="5">
    <source>
        <dbReference type="ARBA" id="ARBA00022475"/>
    </source>
</evidence>
<dbReference type="OMA" id="ETNANHF"/>
<feature type="transmembrane region" description="Helical" evidence="20">
    <location>
        <begin position="16"/>
        <end position="35"/>
    </location>
</feature>
<dbReference type="GeneID" id="115929736"/>
<dbReference type="SUPFAM" id="SSF141072">
    <property type="entry name" value="CalX-like"/>
    <property type="match status" value="2"/>
</dbReference>
<keyword evidence="14" id="KW-0915">Sodium</keyword>
<dbReference type="InterPro" id="IPR051171">
    <property type="entry name" value="CaCA"/>
</dbReference>
<evidence type="ECO:0000259" key="21">
    <source>
        <dbReference type="SMART" id="SM00237"/>
    </source>
</evidence>
<comment type="similarity">
    <text evidence="2">Belongs to the Ca(2+):cation antiporter (CaCA) (TC 2.A.19) family. SLC8 subfamily.</text>
</comment>
<evidence type="ECO:0000256" key="19">
    <source>
        <dbReference type="ARBA" id="ARBA00033667"/>
    </source>
</evidence>
<feature type="transmembrane region" description="Helical" evidence="20">
    <location>
        <begin position="226"/>
        <end position="245"/>
    </location>
</feature>
<evidence type="ECO:0000256" key="10">
    <source>
        <dbReference type="ARBA" id="ARBA00022737"/>
    </source>
</evidence>
<dbReference type="NCBIfam" id="TIGR00845">
    <property type="entry name" value="caca"/>
    <property type="match status" value="1"/>
</dbReference>
<dbReference type="InterPro" id="IPR038081">
    <property type="entry name" value="CalX-like_sf"/>
</dbReference>
<evidence type="ECO:0000256" key="20">
    <source>
        <dbReference type="SAM" id="Phobius"/>
    </source>
</evidence>
<dbReference type="InterPro" id="IPR003644">
    <property type="entry name" value="Calx_beta"/>
</dbReference>
<keyword evidence="17" id="KW-0325">Glycoprotein</keyword>
<keyword evidence="5" id="KW-1003">Cell membrane</keyword>
<sequence>MAQTRRLSVWQMTTQIISLKLLLCFLLLQVFAVYGTEARTIDNNKTICKPGVILPVWLPQEDISLGDKIARAIVYFSALAFIFLGVSIIADRFMSAIEVITSKEKEITIKKPNGEMVTVNVRIWNETVSNLTLMALGSSAPEILLSIIEICGRGFEAGDLGPGTIVGSAAFNLFVIIAICIYCIPNGELRRLKHLRVFFVTASFSVLAYLWLLAILKLFSPGVIELWEAIVTLLMFPVTVIWAYIADKRIFFYRFLRKKYTAERVVRRGSNLQNAMEMGENEMHENHLNHGMDGVEFKGKRYKDLDGDVSDIKDLEDSRKETIRLLRELRQKHPDADLATLEQMANYESLNNQQKSRAFYRIQATRKMCGAGNILKKTLEKKRASVAEVNIEVLQDDSITRVCFDPFNYTVMENVGNFTITVARLGGDMNSTVYVDYKSEDGTANAGSDFHYAEGTLIFKPGETHKEIPLSIIDDDIFEEDEHFFVRLNNIRVGGPDGMFQSNCNDQQAQIVEPLLATITILDDDHAGIFHFEDKLTKIPESSGEAQFKVVRSSGARGMVRVPYKTVGATAKGNGIDFVDVDGELEFENDETW</sequence>
<keyword evidence="18" id="KW-0739">Sodium transport</keyword>
<keyword evidence="10" id="KW-0677">Repeat</keyword>
<evidence type="ECO:0000256" key="18">
    <source>
        <dbReference type="ARBA" id="ARBA00023201"/>
    </source>
</evidence>
<dbReference type="GO" id="GO:0005516">
    <property type="term" value="F:calmodulin binding"/>
    <property type="evidence" value="ECO:0007669"/>
    <property type="project" value="UniProtKB-KW"/>
</dbReference>
<dbReference type="Gene3D" id="2.60.40.2030">
    <property type="match status" value="2"/>
</dbReference>
<dbReference type="Pfam" id="PF03160">
    <property type="entry name" value="Calx-beta"/>
    <property type="match status" value="1"/>
</dbReference>
<dbReference type="GO" id="GO:0007154">
    <property type="term" value="P:cell communication"/>
    <property type="evidence" value="ECO:0007669"/>
    <property type="project" value="InterPro"/>
</dbReference>
<evidence type="ECO:0000256" key="17">
    <source>
        <dbReference type="ARBA" id="ARBA00023180"/>
    </source>
</evidence>
<keyword evidence="4" id="KW-0050">Antiport</keyword>
<evidence type="ECO:0000256" key="9">
    <source>
        <dbReference type="ARBA" id="ARBA00022729"/>
    </source>
</evidence>
<feature type="transmembrane region" description="Helical" evidence="20">
    <location>
        <begin position="72"/>
        <end position="90"/>
    </location>
</feature>
<keyword evidence="6" id="KW-0109">Calcium transport</keyword>
<keyword evidence="15" id="KW-0406">Ion transport</keyword>
<dbReference type="AlphaFoldDB" id="A0A7M7PQZ1"/>
<dbReference type="InterPro" id="IPR004837">
    <property type="entry name" value="NaCa_Exmemb"/>
</dbReference>
<comment type="subcellular location">
    <subcellularLocation>
        <location evidence="1">Cell membrane</location>
        <topology evidence="1">Multi-pass membrane protein</topology>
    </subcellularLocation>
</comment>
<evidence type="ECO:0000256" key="7">
    <source>
        <dbReference type="ARBA" id="ARBA00022692"/>
    </source>
</evidence>
<evidence type="ECO:0000256" key="13">
    <source>
        <dbReference type="ARBA" id="ARBA00022989"/>
    </source>
</evidence>
<evidence type="ECO:0000256" key="16">
    <source>
        <dbReference type="ARBA" id="ARBA00023136"/>
    </source>
</evidence>